<sequence>MTIFSHNFLLKSAQKDLSQFLMTKDLWETEKIGNLAIVRGSEEELRSLRSILKSYLNVDIYGSINIEFVENEDKNLVEKYKALSYLKNCLDIPPLSIDDPSVYPELHTELADIKYEIPPIQEFNKLEMPVSCIMASFLVEVFCPNQQPEEKYILEKRFFKQKTVYNLLIFASLPVAIEMVQLSNAPPYCLLKFADIKTDSNQITAEQIQEQVKFALRVFSVKCCCAFFRQVDISSLKTNRLEKISKELECAIIKTGNFEVYDTKGSFYLYVLPNLFGEDARNRIMFALQNLFGSIQLFQCERCHKYSTISKKEECTIQSFDQKDEDMVFDNHQLTNDSPSEFYFNVLPNV</sequence>
<keyword evidence="2" id="KW-1185">Reference proteome</keyword>
<gene>
    <name evidence="1" type="ORF">M9Y10_028162</name>
</gene>
<evidence type="ECO:0000313" key="2">
    <source>
        <dbReference type="Proteomes" id="UP001470230"/>
    </source>
</evidence>
<comment type="caution">
    <text evidence="1">The sequence shown here is derived from an EMBL/GenBank/DDBJ whole genome shotgun (WGS) entry which is preliminary data.</text>
</comment>
<organism evidence="1 2">
    <name type="scientific">Tritrichomonas musculus</name>
    <dbReference type="NCBI Taxonomy" id="1915356"/>
    <lineage>
        <taxon>Eukaryota</taxon>
        <taxon>Metamonada</taxon>
        <taxon>Parabasalia</taxon>
        <taxon>Tritrichomonadida</taxon>
        <taxon>Tritrichomonadidae</taxon>
        <taxon>Tritrichomonas</taxon>
    </lineage>
</organism>
<accession>A0ABR2KJL6</accession>
<dbReference type="PANTHER" id="PTHR34925">
    <property type="match status" value="1"/>
</dbReference>
<dbReference type="Proteomes" id="UP001470230">
    <property type="component" value="Unassembled WGS sequence"/>
</dbReference>
<evidence type="ECO:0000313" key="1">
    <source>
        <dbReference type="EMBL" id="KAK8890961.1"/>
    </source>
</evidence>
<dbReference type="PANTHER" id="PTHR34925:SF2">
    <property type="entry name" value="PAZ DOMAIN-CONTAINING PROTEIN"/>
    <property type="match status" value="1"/>
</dbReference>
<protein>
    <submittedName>
        <fullName evidence="1">Uncharacterized protein</fullName>
    </submittedName>
</protein>
<reference evidence="1 2" key="1">
    <citation type="submission" date="2024-04" db="EMBL/GenBank/DDBJ databases">
        <title>Tritrichomonas musculus Genome.</title>
        <authorList>
            <person name="Alves-Ferreira E."/>
            <person name="Grigg M."/>
            <person name="Lorenzi H."/>
            <person name="Galac M."/>
        </authorList>
    </citation>
    <scope>NUCLEOTIDE SEQUENCE [LARGE SCALE GENOMIC DNA]</scope>
    <source>
        <strain evidence="1 2">EAF2021</strain>
    </source>
</reference>
<dbReference type="EMBL" id="JAPFFF010000004">
    <property type="protein sequence ID" value="KAK8890961.1"/>
    <property type="molecule type" value="Genomic_DNA"/>
</dbReference>
<name>A0ABR2KJL6_9EUKA</name>
<proteinExistence type="predicted"/>